<feature type="domain" description="OB" evidence="11">
    <location>
        <begin position="190"/>
        <end position="268"/>
    </location>
</feature>
<dbReference type="PANTHER" id="PTHR47165">
    <property type="entry name" value="OS03G0429900 PROTEIN"/>
    <property type="match status" value="1"/>
</dbReference>
<dbReference type="InterPro" id="IPR004365">
    <property type="entry name" value="NA-bd_OB_tRNA"/>
</dbReference>
<dbReference type="RefSeq" id="XP_008307599.1">
    <property type="nucleotide sequence ID" value="XM_008309377.3"/>
</dbReference>
<dbReference type="InterPro" id="IPR013955">
    <property type="entry name" value="Rep_factor-A_C"/>
</dbReference>
<feature type="compositionally biased region" description="Polar residues" evidence="10">
    <location>
        <begin position="139"/>
        <end position="148"/>
    </location>
</feature>
<dbReference type="CDD" id="cd04475">
    <property type="entry name" value="RPA1_DBD_B"/>
    <property type="match status" value="1"/>
</dbReference>
<dbReference type="GeneID" id="103378238"/>
<accession>A0A3P8VYZ8</accession>
<comment type="subcellular location">
    <subcellularLocation>
        <location evidence="1">Nucleus</location>
        <location evidence="1">PML body</location>
    </subcellularLocation>
</comment>
<feature type="domain" description="Replication factor A C-terminal" evidence="13">
    <location>
        <begin position="452"/>
        <end position="597"/>
    </location>
</feature>
<feature type="region of interest" description="Disordered" evidence="10">
    <location>
        <begin position="108"/>
        <end position="148"/>
    </location>
</feature>
<dbReference type="InterPro" id="IPR031657">
    <property type="entry name" value="REPA_OB_2"/>
</dbReference>
<dbReference type="Proteomes" id="UP000265120">
    <property type="component" value="Chromosome 4"/>
</dbReference>
<dbReference type="SUPFAM" id="SSF50249">
    <property type="entry name" value="Nucleic acid-binding proteins"/>
    <property type="match status" value="4"/>
</dbReference>
<evidence type="ECO:0000256" key="8">
    <source>
        <dbReference type="ARBA" id="ARBA00023242"/>
    </source>
</evidence>
<keyword evidence="16" id="KW-1185">Reference proteome</keyword>
<reference evidence="15 16" key="1">
    <citation type="journal article" date="2014" name="Nat. Genet.">
        <title>Whole-genome sequence of a flatfish provides insights into ZW sex chromosome evolution and adaptation to a benthic lifestyle.</title>
        <authorList>
            <person name="Chen S."/>
            <person name="Zhang G."/>
            <person name="Shao C."/>
            <person name="Huang Q."/>
            <person name="Liu G."/>
            <person name="Zhang P."/>
            <person name="Song W."/>
            <person name="An N."/>
            <person name="Chalopin D."/>
            <person name="Volff J.N."/>
            <person name="Hong Y."/>
            <person name="Li Q."/>
            <person name="Sha Z."/>
            <person name="Zhou H."/>
            <person name="Xie M."/>
            <person name="Yu Q."/>
            <person name="Liu Y."/>
            <person name="Xiang H."/>
            <person name="Wang N."/>
            <person name="Wu K."/>
            <person name="Yang C."/>
            <person name="Zhou Q."/>
            <person name="Liao X."/>
            <person name="Yang L."/>
            <person name="Hu Q."/>
            <person name="Zhang J."/>
            <person name="Meng L."/>
            <person name="Jin L."/>
            <person name="Tian Y."/>
            <person name="Lian J."/>
            <person name="Yang J."/>
            <person name="Miao G."/>
            <person name="Liu S."/>
            <person name="Liang Z."/>
            <person name="Yan F."/>
            <person name="Li Y."/>
            <person name="Sun B."/>
            <person name="Zhang H."/>
            <person name="Zhang J."/>
            <person name="Zhu Y."/>
            <person name="Du M."/>
            <person name="Zhao Y."/>
            <person name="Schartl M."/>
            <person name="Tang Q."/>
            <person name="Wang J."/>
        </authorList>
    </citation>
    <scope>NUCLEOTIDE SEQUENCE</scope>
</reference>
<comment type="function">
    <text evidence="9">As part of the heterotrimeric replication protein A complex (RPA/RP-A), binds and stabilizes single-stranded DNA intermediates, that form during DNA replication or upon DNA stress. It prevents their reannealing and in parallel, recruits and activates different proteins and complexes involved in DNA metabolism. Thereby, it plays an essential role both in DNA replication and the cellular response to DNA damage.</text>
</comment>
<dbReference type="FunFam" id="2.40.50.140:FF:000041">
    <property type="entry name" value="Replication protein A subunit"/>
    <property type="match status" value="1"/>
</dbReference>
<keyword evidence="7 9" id="KW-0238">DNA-binding</keyword>
<comment type="subunit">
    <text evidence="9">Component of the heterotrimeric canonical replication protein A complex (RPA).</text>
</comment>
<reference evidence="15" key="2">
    <citation type="submission" date="2025-08" db="UniProtKB">
        <authorList>
            <consortium name="Ensembl"/>
        </authorList>
    </citation>
    <scope>IDENTIFICATION</scope>
</reference>
<dbReference type="CDD" id="cd04474">
    <property type="entry name" value="RPA1_DBD_A"/>
    <property type="match status" value="1"/>
</dbReference>
<evidence type="ECO:0000256" key="5">
    <source>
        <dbReference type="ARBA" id="ARBA00022771"/>
    </source>
</evidence>
<protein>
    <recommendedName>
        <fullName evidence="9">Replication protein A subunit</fullName>
    </recommendedName>
</protein>
<evidence type="ECO:0000256" key="4">
    <source>
        <dbReference type="ARBA" id="ARBA00022723"/>
    </source>
</evidence>
<feature type="domain" description="Replication factor-A protein 1 N-terminal" evidence="12">
    <location>
        <begin position="4"/>
        <end position="101"/>
    </location>
</feature>
<evidence type="ECO:0000256" key="1">
    <source>
        <dbReference type="ARBA" id="ARBA00004322"/>
    </source>
</evidence>
<evidence type="ECO:0000256" key="6">
    <source>
        <dbReference type="ARBA" id="ARBA00022833"/>
    </source>
</evidence>
<dbReference type="GO" id="GO:0008270">
    <property type="term" value="F:zinc ion binding"/>
    <property type="evidence" value="ECO:0007669"/>
    <property type="project" value="UniProtKB-KW"/>
</dbReference>
<dbReference type="InterPro" id="IPR004591">
    <property type="entry name" value="Rfa1"/>
</dbReference>
<name>A0A3P8VYZ8_CYNSE</name>
<dbReference type="STRING" id="244447.ENSCSEP00000020488"/>
<evidence type="ECO:0000256" key="9">
    <source>
        <dbReference type="RuleBase" id="RU364130"/>
    </source>
</evidence>
<dbReference type="InterPro" id="IPR047192">
    <property type="entry name" value="Euk_RPA1_DBD_C"/>
</dbReference>
<organism evidence="15 16">
    <name type="scientific">Cynoglossus semilaevis</name>
    <name type="common">Tongue sole</name>
    <dbReference type="NCBI Taxonomy" id="244447"/>
    <lineage>
        <taxon>Eukaryota</taxon>
        <taxon>Metazoa</taxon>
        <taxon>Chordata</taxon>
        <taxon>Craniata</taxon>
        <taxon>Vertebrata</taxon>
        <taxon>Euteleostomi</taxon>
        <taxon>Actinopterygii</taxon>
        <taxon>Neopterygii</taxon>
        <taxon>Teleostei</taxon>
        <taxon>Neoteleostei</taxon>
        <taxon>Acanthomorphata</taxon>
        <taxon>Carangaria</taxon>
        <taxon>Pleuronectiformes</taxon>
        <taxon>Pleuronectoidei</taxon>
        <taxon>Cynoglossidae</taxon>
        <taxon>Cynoglossinae</taxon>
        <taxon>Cynoglossus</taxon>
    </lineage>
</organism>
<dbReference type="Ensembl" id="ENSCSET00000020749.1">
    <property type="protein sequence ID" value="ENSCSEP00000020488.1"/>
    <property type="gene ID" value="ENSCSEG00000013066.1"/>
</dbReference>
<keyword evidence="6 9" id="KW-0862">Zinc</keyword>
<evidence type="ECO:0000256" key="7">
    <source>
        <dbReference type="ARBA" id="ARBA00023125"/>
    </source>
</evidence>
<dbReference type="NCBIfam" id="TIGR00617">
    <property type="entry name" value="rpa1"/>
    <property type="match status" value="1"/>
</dbReference>
<feature type="domain" description="Replication protein A OB" evidence="14">
    <location>
        <begin position="298"/>
        <end position="394"/>
    </location>
</feature>
<dbReference type="FunCoup" id="A0A3P8VYZ8">
    <property type="interactions" value="1560"/>
</dbReference>
<dbReference type="OrthoDB" id="1751331at2759"/>
<dbReference type="GO" id="GO:0006310">
    <property type="term" value="P:DNA recombination"/>
    <property type="evidence" value="ECO:0007669"/>
    <property type="project" value="InterPro"/>
</dbReference>
<evidence type="ECO:0000256" key="2">
    <source>
        <dbReference type="ARBA" id="ARBA00005690"/>
    </source>
</evidence>
<keyword evidence="4 9" id="KW-0479">Metal-binding</keyword>
<dbReference type="Gene3D" id="2.40.50.140">
    <property type="entry name" value="Nucleic acid-binding proteins"/>
    <property type="match status" value="4"/>
</dbReference>
<dbReference type="InterPro" id="IPR012340">
    <property type="entry name" value="NA-bd_OB-fold"/>
</dbReference>
<dbReference type="AlphaFoldDB" id="A0A3P8VYZ8"/>
<dbReference type="GO" id="GO:0006260">
    <property type="term" value="P:DNA replication"/>
    <property type="evidence" value="ECO:0007669"/>
    <property type="project" value="UniProtKB-KW"/>
</dbReference>
<dbReference type="GO" id="GO:0007507">
    <property type="term" value="P:heart development"/>
    <property type="evidence" value="ECO:0007669"/>
    <property type="project" value="Ensembl"/>
</dbReference>
<evidence type="ECO:0000259" key="11">
    <source>
        <dbReference type="Pfam" id="PF01336"/>
    </source>
</evidence>
<evidence type="ECO:0000256" key="10">
    <source>
        <dbReference type="SAM" id="MobiDB-lite"/>
    </source>
</evidence>
<keyword evidence="8 9" id="KW-0539">Nucleus</keyword>
<dbReference type="GO" id="GO:0006281">
    <property type="term" value="P:DNA repair"/>
    <property type="evidence" value="ECO:0007669"/>
    <property type="project" value="InterPro"/>
</dbReference>
<dbReference type="FunFam" id="2.40.50.140:FF:000117">
    <property type="entry name" value="Replication protein A subunit"/>
    <property type="match status" value="1"/>
</dbReference>
<dbReference type="CDD" id="cd04476">
    <property type="entry name" value="RPA1_DBD_C"/>
    <property type="match status" value="1"/>
</dbReference>
<proteinExistence type="inferred from homology"/>
<evidence type="ECO:0000256" key="3">
    <source>
        <dbReference type="ARBA" id="ARBA00022705"/>
    </source>
</evidence>
<dbReference type="GO" id="GO:0003677">
    <property type="term" value="F:DNA binding"/>
    <property type="evidence" value="ECO:0007669"/>
    <property type="project" value="UniProtKB-KW"/>
</dbReference>
<dbReference type="InterPro" id="IPR007199">
    <property type="entry name" value="Rep_factor-A_N"/>
</dbReference>
<dbReference type="KEGG" id="csem:103378238"/>
<dbReference type="OMA" id="DQCDAFY"/>
<reference evidence="15" key="3">
    <citation type="submission" date="2025-09" db="UniProtKB">
        <authorList>
            <consortium name="Ensembl"/>
        </authorList>
    </citation>
    <scope>IDENTIFICATION</scope>
</reference>
<dbReference type="GO" id="GO:0016605">
    <property type="term" value="C:PML body"/>
    <property type="evidence" value="ECO:0007669"/>
    <property type="project" value="UniProtKB-SubCell"/>
</dbReference>
<dbReference type="InParanoid" id="A0A3P8VYZ8"/>
<evidence type="ECO:0000313" key="15">
    <source>
        <dbReference type="Ensembl" id="ENSCSEP00000020488.1"/>
    </source>
</evidence>
<keyword evidence="3 9" id="KW-0235">DNA replication</keyword>
<dbReference type="FunFam" id="2.40.50.140:FF:000090">
    <property type="entry name" value="Replication protein A subunit"/>
    <property type="match status" value="1"/>
</dbReference>
<dbReference type="Pfam" id="PF04057">
    <property type="entry name" value="Rep-A_N"/>
    <property type="match status" value="1"/>
</dbReference>
<keyword evidence="5 9" id="KW-0863">Zinc-finger</keyword>
<dbReference type="GeneTree" id="ENSGT00390000012403"/>
<evidence type="ECO:0000313" key="16">
    <source>
        <dbReference type="Proteomes" id="UP000265120"/>
    </source>
</evidence>
<dbReference type="Pfam" id="PF16900">
    <property type="entry name" value="REPA_OB_2"/>
    <property type="match status" value="1"/>
</dbReference>
<dbReference type="FunFam" id="2.40.50.140:FF:000064">
    <property type="entry name" value="Replication protein A subunit"/>
    <property type="match status" value="1"/>
</dbReference>
<dbReference type="Pfam" id="PF08646">
    <property type="entry name" value="Rep_fac-A_C"/>
    <property type="match status" value="1"/>
</dbReference>
<dbReference type="Pfam" id="PF01336">
    <property type="entry name" value="tRNA_anti-codon"/>
    <property type="match status" value="1"/>
</dbReference>
<evidence type="ECO:0000259" key="12">
    <source>
        <dbReference type="Pfam" id="PF04057"/>
    </source>
</evidence>
<evidence type="ECO:0000259" key="13">
    <source>
        <dbReference type="Pfam" id="PF08646"/>
    </source>
</evidence>
<comment type="similarity">
    <text evidence="2 9">Belongs to the replication factor A protein 1 family.</text>
</comment>
<dbReference type="PANTHER" id="PTHR47165:SF4">
    <property type="entry name" value="OS03G0429900 PROTEIN"/>
    <property type="match status" value="1"/>
</dbReference>
<evidence type="ECO:0000259" key="14">
    <source>
        <dbReference type="Pfam" id="PF16900"/>
    </source>
</evidence>
<dbReference type="CDD" id="cd04477">
    <property type="entry name" value="RPA1N"/>
    <property type="match status" value="1"/>
</dbReference>
<sequence>MTKLSEGAIEALASGNPFSDPVLQLVNIRRIDSGSGPARFRVMMSDGKHTLSSFMLSTQLNQMAEDNILVPNCLCVLKRHVTNTLKDGRRVVIILEINVVKPAEDVGGKLGDPVPYSEGQSRGPAQSAPLSAPVPESRTPLQPQNRNEVVNKGGFNKEFRKNAPSSVCSTPGVGSKVAPIASLNPYQSKWTVRARVTNKSSIRTWSNSRGDGKLFSMELVDESGEIRVTGFNQEVDKFYTLVEVSKVYYISKASLKIANKQYTSVKNDYEMTLNGESTIIPCEDNCDVPMMQYDFVTIGDLENREKDATVDVIGVCKSVDEVTRLTTKTNREVSKRTLALMDMSGKVVNVTLWGEEAEQFDGTGQPVLAIKAAKLSDFGGRSLSASFSSTLVVNPDIPEAYKLRSCYDKEGHAMEAHSLTEVRGAGGGGYINWKMLSDIKTEHLGHGEKADYFTCLATIVYLRKENCLYQACPSQDCNKKVVDQQNGMYRCEKCDKDFPNFKYRLILSVNVADHGDSQWMTCFQETAEAILGQNAAYLGQLKDSNEAAYDDIFQMANFSTFIFRSRVKLETYNDESKIKATVMEVKPVDHKEYSKRLIMNIRKLAAQ</sequence>
<dbReference type="CTD" id="6117"/>